<organism evidence="1 2">
    <name type="scientific">Methylobacterium variabile</name>
    <dbReference type="NCBI Taxonomy" id="298794"/>
    <lineage>
        <taxon>Bacteria</taxon>
        <taxon>Pseudomonadati</taxon>
        <taxon>Pseudomonadota</taxon>
        <taxon>Alphaproteobacteria</taxon>
        <taxon>Hyphomicrobiales</taxon>
        <taxon>Methylobacteriaceae</taxon>
        <taxon>Methylobacterium</taxon>
    </lineage>
</organism>
<reference evidence="1 2" key="1">
    <citation type="submission" date="2015-03" db="EMBL/GenBank/DDBJ databases">
        <title>Genome sequencing of Methylobacterium variabile DSM 16961.</title>
        <authorList>
            <person name="Chaudhry V."/>
            <person name="Patil P.B."/>
        </authorList>
    </citation>
    <scope>NUCLEOTIDE SEQUENCE [LARGE SCALE GENOMIC DNA]</scope>
    <source>
        <strain evidence="1 2">DSM 16961</strain>
    </source>
</reference>
<protein>
    <submittedName>
        <fullName evidence="1">Uncharacterized protein</fullName>
    </submittedName>
</protein>
<sequence>MPESVSAQEDIMRQTISLATALMIATPTVALALDPGMIAQGQVLSGMARGYAERGYAERRGLRSRRAEPSEARTRQTCANGREMVRRGNPDPRLRYMLALCRRGGW</sequence>
<accession>A0A0J6SJM1</accession>
<dbReference type="Proteomes" id="UP000035955">
    <property type="component" value="Unassembled WGS sequence"/>
</dbReference>
<evidence type="ECO:0000313" key="2">
    <source>
        <dbReference type="Proteomes" id="UP000035955"/>
    </source>
</evidence>
<keyword evidence="2" id="KW-1185">Reference proteome</keyword>
<evidence type="ECO:0000313" key="1">
    <source>
        <dbReference type="EMBL" id="KMO33834.1"/>
    </source>
</evidence>
<proteinExistence type="predicted"/>
<dbReference type="PATRIC" id="fig|298794.3.peg.1346"/>
<comment type="caution">
    <text evidence="1">The sequence shown here is derived from an EMBL/GenBank/DDBJ whole genome shotgun (WGS) entry which is preliminary data.</text>
</comment>
<dbReference type="EMBL" id="LABY01000144">
    <property type="protein sequence ID" value="KMO33834.1"/>
    <property type="molecule type" value="Genomic_DNA"/>
</dbReference>
<dbReference type="AlphaFoldDB" id="A0A0J6SJM1"/>
<name>A0A0J6SJM1_9HYPH</name>
<gene>
    <name evidence="1" type="ORF">VQ02_20100</name>
</gene>